<dbReference type="InterPro" id="IPR012337">
    <property type="entry name" value="RNaseH-like_sf"/>
</dbReference>
<organism evidence="1 2">
    <name type="scientific">Streptomyces tamarix</name>
    <dbReference type="NCBI Taxonomy" id="3078565"/>
    <lineage>
        <taxon>Bacteria</taxon>
        <taxon>Bacillati</taxon>
        <taxon>Actinomycetota</taxon>
        <taxon>Actinomycetes</taxon>
        <taxon>Kitasatosporales</taxon>
        <taxon>Streptomycetaceae</taxon>
        <taxon>Streptomyces</taxon>
    </lineage>
</organism>
<protein>
    <submittedName>
        <fullName evidence="1">Uncharacterized protein</fullName>
    </submittedName>
</protein>
<dbReference type="SUPFAM" id="SSF53098">
    <property type="entry name" value="Ribonuclease H-like"/>
    <property type="match status" value="1"/>
</dbReference>
<accession>A0ABU3QSY2</accession>
<reference evidence="1 2" key="1">
    <citation type="submission" date="2023-09" db="EMBL/GenBank/DDBJ databases">
        <title>Streptomyces sp. nov.: A antagonism against Alternaria gaisen Producing Streptochlin, Isolated from Tamarix root soil.</title>
        <authorList>
            <person name="Chen Y."/>
        </authorList>
    </citation>
    <scope>NUCLEOTIDE SEQUENCE [LARGE SCALE GENOMIC DNA]</scope>
    <source>
        <strain evidence="1 2">TRM76323</strain>
    </source>
</reference>
<sequence length="541" mass="59689">MVNGTQLAAELGIEPWMVTRAQELGLIPPRDKSKGWSREAADALAPRVEEIREGIADREGYGARRTAELLAELTGLAVESADVPPLAEKTRLRVVDQYKGWDLYSVRDARALAASDDAKALMTELIAARQEAKARSEAEWTAWVEVSLPPDEAAGRLGWKVAELKQVAQEGRISAGRGGRFAVEDLDVLAADEELCEKVTGDRLIRADEAAGLLEIRYPTDWQHVVAAGWITPASHVEARVGKRRWIDVPLFRTRDVEGLRDLPGVPWEEVRAVRPGEPSPLREYSRVTTRAEAIHAFAAAVADRHQVEVWAFHDDRTGAWALDWARNDQDGPTREQVAAELRADQQAARYRADITVGGTRWGQRARHAREILAADTAVLLCTRSSGQPTSDTETTEIIEIAVVDASTGKVLLDRRVKPSVPLGERYAGGISDEDLADASPWERVLVRVRDVTRGRLIVPGRPGEDQKLIAADTARAGKRPMHLAADESWALREGDDPVTPVRGLPAVKGCEYVREELLRRSRARGRAHLPEAAPHQEVTR</sequence>
<keyword evidence="2" id="KW-1185">Reference proteome</keyword>
<dbReference type="EMBL" id="JAWCTQ010000044">
    <property type="protein sequence ID" value="MDT9685609.1"/>
    <property type="molecule type" value="Genomic_DNA"/>
</dbReference>
<name>A0ABU3QSY2_9ACTN</name>
<dbReference type="Proteomes" id="UP001250181">
    <property type="component" value="Unassembled WGS sequence"/>
</dbReference>
<comment type="caution">
    <text evidence="1">The sequence shown here is derived from an EMBL/GenBank/DDBJ whole genome shotgun (WGS) entry which is preliminary data.</text>
</comment>
<proteinExistence type="predicted"/>
<dbReference type="InterPro" id="IPR036397">
    <property type="entry name" value="RNaseH_sf"/>
</dbReference>
<dbReference type="Gene3D" id="3.30.420.10">
    <property type="entry name" value="Ribonuclease H-like superfamily/Ribonuclease H"/>
    <property type="match status" value="1"/>
</dbReference>
<evidence type="ECO:0000313" key="1">
    <source>
        <dbReference type="EMBL" id="MDT9685609.1"/>
    </source>
</evidence>
<dbReference type="RefSeq" id="WP_315880653.1">
    <property type="nucleotide sequence ID" value="NZ_JAWCTQ010000044.1"/>
</dbReference>
<gene>
    <name evidence="1" type="ORF">RND61_26610</name>
</gene>
<evidence type="ECO:0000313" key="2">
    <source>
        <dbReference type="Proteomes" id="UP001250181"/>
    </source>
</evidence>